<evidence type="ECO:0000313" key="2">
    <source>
        <dbReference type="EMBL" id="MFF0453101.1"/>
    </source>
</evidence>
<keyword evidence="3" id="KW-1185">Reference proteome</keyword>
<gene>
    <name evidence="2" type="ORF">ACFYTH_07020</name>
</gene>
<evidence type="ECO:0000313" key="3">
    <source>
        <dbReference type="Proteomes" id="UP001601521"/>
    </source>
</evidence>
<proteinExistence type="predicted"/>
<name>A0ABW6ND86_9NOCA</name>
<dbReference type="Proteomes" id="UP001601521">
    <property type="component" value="Unassembled WGS sequence"/>
</dbReference>
<accession>A0ABW6ND86</accession>
<feature type="transmembrane region" description="Helical" evidence="1">
    <location>
        <begin position="95"/>
        <end position="117"/>
    </location>
</feature>
<protein>
    <submittedName>
        <fullName evidence="2">Uncharacterized protein</fullName>
    </submittedName>
</protein>
<comment type="caution">
    <text evidence="2">The sequence shown here is derived from an EMBL/GenBank/DDBJ whole genome shotgun (WGS) entry which is preliminary data.</text>
</comment>
<evidence type="ECO:0000256" key="1">
    <source>
        <dbReference type="SAM" id="Phobius"/>
    </source>
</evidence>
<keyword evidence="1" id="KW-0812">Transmembrane</keyword>
<keyword evidence="1" id="KW-1133">Transmembrane helix</keyword>
<reference evidence="2 3" key="1">
    <citation type="submission" date="2024-10" db="EMBL/GenBank/DDBJ databases">
        <title>The Natural Products Discovery Center: Release of the First 8490 Sequenced Strains for Exploring Actinobacteria Biosynthetic Diversity.</title>
        <authorList>
            <person name="Kalkreuter E."/>
            <person name="Kautsar S.A."/>
            <person name="Yang D."/>
            <person name="Bader C.D."/>
            <person name="Teijaro C.N."/>
            <person name="Fluegel L."/>
            <person name="Davis C.M."/>
            <person name="Simpson J.R."/>
            <person name="Lauterbach L."/>
            <person name="Steele A.D."/>
            <person name="Gui C."/>
            <person name="Meng S."/>
            <person name="Li G."/>
            <person name="Viehrig K."/>
            <person name="Ye F."/>
            <person name="Su P."/>
            <person name="Kiefer A.F."/>
            <person name="Nichols A."/>
            <person name="Cepeda A.J."/>
            <person name="Yan W."/>
            <person name="Fan B."/>
            <person name="Jiang Y."/>
            <person name="Adhikari A."/>
            <person name="Zheng C.-J."/>
            <person name="Schuster L."/>
            <person name="Cowan T.M."/>
            <person name="Smanski M.J."/>
            <person name="Chevrette M.G."/>
            <person name="De Carvalho L.P.S."/>
            <person name="Shen B."/>
        </authorList>
    </citation>
    <scope>NUCLEOTIDE SEQUENCE [LARGE SCALE GENOMIC DNA]</scope>
    <source>
        <strain evidence="2 3">NPDC004550</strain>
    </source>
</reference>
<organism evidence="2 3">
    <name type="scientific">Nocardia africana</name>
    <dbReference type="NCBI Taxonomy" id="134964"/>
    <lineage>
        <taxon>Bacteria</taxon>
        <taxon>Bacillati</taxon>
        <taxon>Actinomycetota</taxon>
        <taxon>Actinomycetes</taxon>
        <taxon>Mycobacteriales</taxon>
        <taxon>Nocardiaceae</taxon>
        <taxon>Nocardia</taxon>
    </lineage>
</organism>
<feature type="transmembrane region" description="Helical" evidence="1">
    <location>
        <begin position="6"/>
        <end position="25"/>
    </location>
</feature>
<feature type="transmembrane region" description="Helical" evidence="1">
    <location>
        <begin position="60"/>
        <end position="83"/>
    </location>
</feature>
<dbReference type="EMBL" id="JBIALX010000002">
    <property type="protein sequence ID" value="MFF0453101.1"/>
    <property type="molecule type" value="Genomic_DNA"/>
</dbReference>
<keyword evidence="1" id="KW-0472">Membrane</keyword>
<dbReference type="RefSeq" id="WP_387249921.1">
    <property type="nucleotide sequence ID" value="NZ_JBIALX010000002.1"/>
</dbReference>
<sequence>MLVAAVVANSVVAGISAVSCLIGLARPRLALAEGEELTSAATFFLGAYAARALPLSVVTVAVLVAGSAAAALPVLVVAGLAQIGDAIVGVHQRNTPMAITCVGLAAVHSATAAWLFAR</sequence>